<evidence type="ECO:0000313" key="3">
    <source>
        <dbReference type="Proteomes" id="UP000092445"/>
    </source>
</evidence>
<keyword evidence="1" id="KW-0472">Membrane</keyword>
<sequence length="121" mass="14047">MHPEAILQNCKLLILIHNFEHYSMWSVFTPLRRKMSGNFTANKPGKVGNALVANTYSSHLTALRALVSSKHYTVNVYFTFNRHLKDYIKIEILLKTYLVTVQITILIMDAFFWVTQNKANK</sequence>
<accession>A0A1A9Z244</accession>
<proteinExistence type="predicted"/>
<feature type="transmembrane region" description="Helical" evidence="1">
    <location>
        <begin position="92"/>
        <end position="114"/>
    </location>
</feature>
<protein>
    <submittedName>
        <fullName evidence="2">Uncharacterized protein</fullName>
    </submittedName>
</protein>
<reference evidence="2" key="2">
    <citation type="submission" date="2020-05" db="UniProtKB">
        <authorList>
            <consortium name="EnsemblMetazoa"/>
        </authorList>
    </citation>
    <scope>IDENTIFICATION</scope>
    <source>
        <strain evidence="2">IAEA</strain>
    </source>
</reference>
<name>A0A1A9Z244_GLOPL</name>
<keyword evidence="1" id="KW-1133">Transmembrane helix</keyword>
<reference evidence="3" key="1">
    <citation type="submission" date="2014-03" db="EMBL/GenBank/DDBJ databases">
        <authorList>
            <person name="Aksoy S."/>
            <person name="Warren W."/>
            <person name="Wilson R.K."/>
        </authorList>
    </citation>
    <scope>NUCLEOTIDE SEQUENCE [LARGE SCALE GENOMIC DNA]</scope>
    <source>
        <strain evidence="3">IAEA</strain>
    </source>
</reference>
<dbReference type="Proteomes" id="UP000092445">
    <property type="component" value="Unassembled WGS sequence"/>
</dbReference>
<dbReference type="EnsemblMetazoa" id="GPAI001385-RA">
    <property type="protein sequence ID" value="GPAI001385-PA"/>
    <property type="gene ID" value="GPAI001385"/>
</dbReference>
<evidence type="ECO:0000256" key="1">
    <source>
        <dbReference type="SAM" id="Phobius"/>
    </source>
</evidence>
<keyword evidence="3" id="KW-1185">Reference proteome</keyword>
<evidence type="ECO:0000313" key="2">
    <source>
        <dbReference type="EnsemblMetazoa" id="GPAI001385-PA"/>
    </source>
</evidence>
<organism evidence="2 3">
    <name type="scientific">Glossina pallidipes</name>
    <name type="common">Tsetse fly</name>
    <dbReference type="NCBI Taxonomy" id="7398"/>
    <lineage>
        <taxon>Eukaryota</taxon>
        <taxon>Metazoa</taxon>
        <taxon>Ecdysozoa</taxon>
        <taxon>Arthropoda</taxon>
        <taxon>Hexapoda</taxon>
        <taxon>Insecta</taxon>
        <taxon>Pterygota</taxon>
        <taxon>Neoptera</taxon>
        <taxon>Endopterygota</taxon>
        <taxon>Diptera</taxon>
        <taxon>Brachycera</taxon>
        <taxon>Muscomorpha</taxon>
        <taxon>Hippoboscoidea</taxon>
        <taxon>Glossinidae</taxon>
        <taxon>Glossina</taxon>
    </lineage>
</organism>
<dbReference type="VEuPathDB" id="VectorBase:GPAI001385"/>
<dbReference type="AlphaFoldDB" id="A0A1A9Z244"/>
<keyword evidence="1" id="KW-0812">Transmembrane</keyword>